<accession>V4CCR4</accession>
<dbReference type="HOGENOM" id="CLU_039475_0_1_1"/>
<reference evidence="3 4" key="1">
    <citation type="journal article" date="2013" name="Nature">
        <title>Insights into bilaterian evolution from three spiralian genomes.</title>
        <authorList>
            <person name="Simakov O."/>
            <person name="Marletaz F."/>
            <person name="Cho S.J."/>
            <person name="Edsinger-Gonzales E."/>
            <person name="Havlak P."/>
            <person name="Hellsten U."/>
            <person name="Kuo D.H."/>
            <person name="Larsson T."/>
            <person name="Lv J."/>
            <person name="Arendt D."/>
            <person name="Savage R."/>
            <person name="Osoegawa K."/>
            <person name="de Jong P."/>
            <person name="Grimwood J."/>
            <person name="Chapman J.A."/>
            <person name="Shapiro H."/>
            <person name="Aerts A."/>
            <person name="Otillar R.P."/>
            <person name="Terry A.Y."/>
            <person name="Boore J.L."/>
            <person name="Grigoriev I.V."/>
            <person name="Lindberg D.R."/>
            <person name="Seaver E.C."/>
            <person name="Weisblat D.A."/>
            <person name="Putnam N.H."/>
            <person name="Rokhsar D.S."/>
        </authorList>
    </citation>
    <scope>NUCLEOTIDE SEQUENCE [LARGE SCALE GENOMIC DNA]</scope>
</reference>
<evidence type="ECO:0000259" key="2">
    <source>
        <dbReference type="PROSITE" id="PS50405"/>
    </source>
</evidence>
<evidence type="ECO:0008006" key="5">
    <source>
        <dbReference type="Google" id="ProtNLM"/>
    </source>
</evidence>
<evidence type="ECO:0000313" key="3">
    <source>
        <dbReference type="EMBL" id="ESO99694.1"/>
    </source>
</evidence>
<dbReference type="PROSITE" id="PS50404">
    <property type="entry name" value="GST_NTER"/>
    <property type="match status" value="1"/>
</dbReference>
<dbReference type="RefSeq" id="XP_009049601.1">
    <property type="nucleotide sequence ID" value="XM_009051353.1"/>
</dbReference>
<dbReference type="SUPFAM" id="SSF52833">
    <property type="entry name" value="Thioredoxin-like"/>
    <property type="match status" value="1"/>
</dbReference>
<dbReference type="OMA" id="LWVHQLQ"/>
<dbReference type="STRING" id="225164.V4CCR4"/>
<name>V4CCR4_LOTGI</name>
<dbReference type="GeneID" id="20234478"/>
<protein>
    <recommendedName>
        <fullName evidence="5">Glutathione transferase</fullName>
    </recommendedName>
</protein>
<dbReference type="InterPro" id="IPR050213">
    <property type="entry name" value="GST_superfamily"/>
</dbReference>
<dbReference type="PROSITE" id="PS50405">
    <property type="entry name" value="GST_CTER"/>
    <property type="match status" value="1"/>
</dbReference>
<dbReference type="SUPFAM" id="SSF47616">
    <property type="entry name" value="GST C-terminal domain-like"/>
    <property type="match status" value="1"/>
</dbReference>
<keyword evidence="4" id="KW-1185">Reference proteome</keyword>
<dbReference type="InterPro" id="IPR004045">
    <property type="entry name" value="Glutathione_S-Trfase_N"/>
</dbReference>
<dbReference type="GO" id="GO:0004364">
    <property type="term" value="F:glutathione transferase activity"/>
    <property type="evidence" value="ECO:0007669"/>
    <property type="project" value="TreeGrafter"/>
</dbReference>
<dbReference type="Proteomes" id="UP000030746">
    <property type="component" value="Unassembled WGS sequence"/>
</dbReference>
<dbReference type="InterPro" id="IPR036249">
    <property type="entry name" value="Thioredoxin-like_sf"/>
</dbReference>
<dbReference type="CDD" id="cd03192">
    <property type="entry name" value="GST_C_Sigma_like"/>
    <property type="match status" value="1"/>
</dbReference>
<evidence type="ECO:0000313" key="4">
    <source>
        <dbReference type="Proteomes" id="UP000030746"/>
    </source>
</evidence>
<dbReference type="EMBL" id="KB200955">
    <property type="protein sequence ID" value="ESO99694.1"/>
    <property type="molecule type" value="Genomic_DNA"/>
</dbReference>
<dbReference type="Gene3D" id="3.40.30.10">
    <property type="entry name" value="Glutaredoxin"/>
    <property type="match status" value="1"/>
</dbReference>
<evidence type="ECO:0000259" key="1">
    <source>
        <dbReference type="PROSITE" id="PS50404"/>
    </source>
</evidence>
<dbReference type="InterPro" id="IPR010987">
    <property type="entry name" value="Glutathione-S-Trfase_C-like"/>
</dbReference>
<dbReference type="PANTHER" id="PTHR11571">
    <property type="entry name" value="GLUTATHIONE S-TRANSFERASE"/>
    <property type="match status" value="1"/>
</dbReference>
<sequence>MSDEAEWELYYHDTKLAGVGRNEFAKLIFEEVGVKYKEVNDNMYELFRGDKWTGYPTFAPPMIKKGDFSLSQAGVISRYLGKQFGLYPDNEVDQWHAEQLSATVHDYLAEAYNPDSINFFTGRLAFHGVYPTDSYFSQQEGTQPYINRFVEKRFHQFLKHFEKALTYNNRGFMVGNKLTYIDLEVYHILRATENQFPEAWRDLSTIPHLKAFKNRIEVRPNIATYLKSTRCNKFQGNSMM</sequence>
<feature type="domain" description="GST N-terminal" evidence="1">
    <location>
        <begin position="9"/>
        <end position="88"/>
    </location>
</feature>
<dbReference type="Pfam" id="PF14497">
    <property type="entry name" value="GST_C_3"/>
    <property type="match status" value="1"/>
</dbReference>
<dbReference type="Gene3D" id="1.20.1050.10">
    <property type="match status" value="1"/>
</dbReference>
<dbReference type="GO" id="GO:0006749">
    <property type="term" value="P:glutathione metabolic process"/>
    <property type="evidence" value="ECO:0007669"/>
    <property type="project" value="TreeGrafter"/>
</dbReference>
<dbReference type="PANTHER" id="PTHR11571:SF263">
    <property type="entry name" value="GLUTATHIONE S-TRANSFERASE"/>
    <property type="match status" value="1"/>
</dbReference>
<gene>
    <name evidence="3" type="ORF">LOTGIDRAFT_141723</name>
</gene>
<dbReference type="InterPro" id="IPR036282">
    <property type="entry name" value="Glutathione-S-Trfase_C_sf"/>
</dbReference>
<dbReference type="CTD" id="20234478"/>
<dbReference type="KEGG" id="lgi:LOTGIDRAFT_141723"/>
<feature type="domain" description="GST C-terminal" evidence="2">
    <location>
        <begin position="90"/>
        <end position="235"/>
    </location>
</feature>
<proteinExistence type="predicted"/>
<dbReference type="AlphaFoldDB" id="V4CCR4"/>
<dbReference type="OrthoDB" id="4951845at2759"/>
<dbReference type="InterPro" id="IPR004046">
    <property type="entry name" value="GST_C"/>
</dbReference>
<organism evidence="3 4">
    <name type="scientific">Lottia gigantea</name>
    <name type="common">Giant owl limpet</name>
    <dbReference type="NCBI Taxonomy" id="225164"/>
    <lineage>
        <taxon>Eukaryota</taxon>
        <taxon>Metazoa</taxon>
        <taxon>Spiralia</taxon>
        <taxon>Lophotrochozoa</taxon>
        <taxon>Mollusca</taxon>
        <taxon>Gastropoda</taxon>
        <taxon>Patellogastropoda</taxon>
        <taxon>Lottioidea</taxon>
        <taxon>Lottiidae</taxon>
        <taxon>Lottia</taxon>
    </lineage>
</organism>